<evidence type="ECO:0000313" key="2">
    <source>
        <dbReference type="Proteomes" id="UP000815677"/>
    </source>
</evidence>
<sequence length="179" mass="20632">TLIIRPSLFPRRFFIKGPNVDLEVSALLKAIRLVTLGRGPTAETNWGAVLAKLGLLAIDSAATWDPELWKQTPAALCKYYYDYVALMLVKEEPVDVSFEPHPITLRWPQSQYCFPPGDTRTDDLICVGCLDINVEFSMKWNATRRQRSEHIRKAHPDVWEIILEQTEGMTEEEMWRWVA</sequence>
<gene>
    <name evidence="1" type="ORF">MCHLO_11341</name>
</gene>
<dbReference type="EMBL" id="DF848677">
    <property type="protein sequence ID" value="GAT54490.1"/>
    <property type="molecule type" value="Genomic_DNA"/>
</dbReference>
<keyword evidence="2" id="KW-1185">Reference proteome</keyword>
<accession>A0ABQ0LTU8</accession>
<protein>
    <submittedName>
        <fullName evidence="1">Uncharacterized protein</fullName>
    </submittedName>
</protein>
<feature type="non-terminal residue" evidence="1">
    <location>
        <position position="1"/>
    </location>
</feature>
<evidence type="ECO:0000313" key="1">
    <source>
        <dbReference type="EMBL" id="GAT54490.1"/>
    </source>
</evidence>
<dbReference type="Proteomes" id="UP000815677">
    <property type="component" value="Unassembled WGS sequence"/>
</dbReference>
<organism evidence="1 2">
    <name type="scientific">Mycena chlorophos</name>
    <name type="common">Agaric fungus</name>
    <name type="synonym">Agaricus chlorophos</name>
    <dbReference type="NCBI Taxonomy" id="658473"/>
    <lineage>
        <taxon>Eukaryota</taxon>
        <taxon>Fungi</taxon>
        <taxon>Dikarya</taxon>
        <taxon>Basidiomycota</taxon>
        <taxon>Agaricomycotina</taxon>
        <taxon>Agaricomycetes</taxon>
        <taxon>Agaricomycetidae</taxon>
        <taxon>Agaricales</taxon>
        <taxon>Marasmiineae</taxon>
        <taxon>Mycenaceae</taxon>
        <taxon>Mycena</taxon>
    </lineage>
</organism>
<reference evidence="1" key="1">
    <citation type="submission" date="2014-09" db="EMBL/GenBank/DDBJ databases">
        <title>Genome sequence of the luminous mushroom Mycena chlorophos for searching fungal bioluminescence genes.</title>
        <authorList>
            <person name="Tanaka Y."/>
            <person name="Kasuga D."/>
            <person name="Oba Y."/>
            <person name="Hase S."/>
            <person name="Sato K."/>
            <person name="Oba Y."/>
            <person name="Sakakibara Y."/>
        </authorList>
    </citation>
    <scope>NUCLEOTIDE SEQUENCE</scope>
</reference>
<proteinExistence type="predicted"/>
<name>A0ABQ0LTU8_MYCCL</name>